<protein>
    <submittedName>
        <fullName evidence="1">Uncharacterized protein</fullName>
    </submittedName>
</protein>
<organism evidence="1 2">
    <name type="scientific">Candidatus Paralactobacillus gallistercoris</name>
    <dbReference type="NCBI Taxonomy" id="2838724"/>
    <lineage>
        <taxon>Bacteria</taxon>
        <taxon>Bacillati</taxon>
        <taxon>Bacillota</taxon>
        <taxon>Bacilli</taxon>
        <taxon>Lactobacillales</taxon>
        <taxon>Lactobacillaceae</taxon>
        <taxon>Lactobacillus</taxon>
    </lineage>
</organism>
<evidence type="ECO:0000313" key="1">
    <source>
        <dbReference type="EMBL" id="MBU3851147.1"/>
    </source>
</evidence>
<evidence type="ECO:0000313" key="2">
    <source>
        <dbReference type="Proteomes" id="UP000777303"/>
    </source>
</evidence>
<dbReference type="Proteomes" id="UP000777303">
    <property type="component" value="Unassembled WGS sequence"/>
</dbReference>
<proteinExistence type="predicted"/>
<sequence length="67" mass="7339">MTKVWDKTSIGYKFANESYYGGVLVRRISSTVNAPTMEQVTKLGNALQALHAGDVFTGGVIITKEKF</sequence>
<dbReference type="EMBL" id="JAHLFS010000006">
    <property type="protein sequence ID" value="MBU3851147.1"/>
    <property type="molecule type" value="Genomic_DNA"/>
</dbReference>
<reference evidence="1" key="1">
    <citation type="journal article" date="2021" name="PeerJ">
        <title>Extensive microbial diversity within the chicken gut microbiome revealed by metagenomics and culture.</title>
        <authorList>
            <person name="Gilroy R."/>
            <person name="Ravi A."/>
            <person name="Getino M."/>
            <person name="Pursley I."/>
            <person name="Horton D.L."/>
            <person name="Alikhan N.F."/>
            <person name="Baker D."/>
            <person name="Gharbi K."/>
            <person name="Hall N."/>
            <person name="Watson M."/>
            <person name="Adriaenssens E.M."/>
            <person name="Foster-Nyarko E."/>
            <person name="Jarju S."/>
            <person name="Secka A."/>
            <person name="Antonio M."/>
            <person name="Oren A."/>
            <person name="Chaudhuri R.R."/>
            <person name="La Ragione R."/>
            <person name="Hildebrand F."/>
            <person name="Pallen M.J."/>
        </authorList>
    </citation>
    <scope>NUCLEOTIDE SEQUENCE</scope>
    <source>
        <strain evidence="1">F6-6636</strain>
    </source>
</reference>
<accession>A0A948X044</accession>
<reference evidence="1" key="2">
    <citation type="submission" date="2021-04" db="EMBL/GenBank/DDBJ databases">
        <authorList>
            <person name="Gilroy R."/>
        </authorList>
    </citation>
    <scope>NUCLEOTIDE SEQUENCE</scope>
    <source>
        <strain evidence="1">F6-6636</strain>
    </source>
</reference>
<comment type="caution">
    <text evidence="1">The sequence shown here is derived from an EMBL/GenBank/DDBJ whole genome shotgun (WGS) entry which is preliminary data.</text>
</comment>
<name>A0A948X044_9LACO</name>
<gene>
    <name evidence="1" type="ORF">H9901_00320</name>
</gene>
<dbReference type="AlphaFoldDB" id="A0A948X044"/>